<dbReference type="EMBL" id="AP025292">
    <property type="protein sequence ID" value="BDC97849.1"/>
    <property type="molecule type" value="Genomic_DNA"/>
</dbReference>
<evidence type="ECO:0008006" key="3">
    <source>
        <dbReference type="Google" id="ProtNLM"/>
    </source>
</evidence>
<evidence type="ECO:0000313" key="1">
    <source>
        <dbReference type="EMBL" id="BDC97849.1"/>
    </source>
</evidence>
<evidence type="ECO:0000313" key="2">
    <source>
        <dbReference type="Proteomes" id="UP001354989"/>
    </source>
</evidence>
<proteinExistence type="predicted"/>
<organism evidence="1 2">
    <name type="scientific">Persicobacter psychrovividus</name>
    <dbReference type="NCBI Taxonomy" id="387638"/>
    <lineage>
        <taxon>Bacteria</taxon>
        <taxon>Pseudomonadati</taxon>
        <taxon>Bacteroidota</taxon>
        <taxon>Cytophagia</taxon>
        <taxon>Cytophagales</taxon>
        <taxon>Persicobacteraceae</taxon>
        <taxon>Persicobacter</taxon>
    </lineage>
</organism>
<dbReference type="RefSeq" id="WP_338397386.1">
    <property type="nucleotide sequence ID" value="NZ_AP025292.1"/>
</dbReference>
<protein>
    <recommendedName>
        <fullName evidence="3">Class I SAM-dependent methyltransferase</fullName>
    </recommendedName>
</protein>
<dbReference type="SUPFAM" id="SSF53335">
    <property type="entry name" value="S-adenosyl-L-methionine-dependent methyltransferases"/>
    <property type="match status" value="1"/>
</dbReference>
<sequence>MSFIKKALRKNRFTARLLNIYFLNRFYLEPKGWTESRFTGQSIDGNNEPIPWFSYACIHFISARILPAKKLTVYEYGMGNSTKWFAQRAKHVVSVDHDKSYFEYISPIIAKIKNAKAFLEEDTNNGYIKHLQQQETAFDIIVIDGRNRNACAPVALSKLTSRGVIIWDNSDRPEYQPGIQKILDAGFRKIDFHGHSPISFEETMTSIYYKEGNCLDI</sequence>
<dbReference type="Gene3D" id="3.40.50.150">
    <property type="entry name" value="Vaccinia Virus protein VP39"/>
    <property type="match status" value="1"/>
</dbReference>
<gene>
    <name evidence="1" type="ORF">PEPS_01300</name>
</gene>
<reference evidence="1 2" key="1">
    <citation type="submission" date="2021-12" db="EMBL/GenBank/DDBJ databases">
        <title>Genome sequencing of bacteria with rrn-lacking chromosome and rrn-plasmid.</title>
        <authorList>
            <person name="Anda M."/>
            <person name="Iwasaki W."/>
        </authorList>
    </citation>
    <scope>NUCLEOTIDE SEQUENCE [LARGE SCALE GENOMIC DNA]</scope>
    <source>
        <strain evidence="1 2">NBRC 101262</strain>
    </source>
</reference>
<dbReference type="Proteomes" id="UP001354989">
    <property type="component" value="Chromosome"/>
</dbReference>
<keyword evidence="2" id="KW-1185">Reference proteome</keyword>
<name>A0ABM7VAA3_9BACT</name>
<dbReference type="InterPro" id="IPR029063">
    <property type="entry name" value="SAM-dependent_MTases_sf"/>
</dbReference>
<accession>A0ABM7VAA3</accession>